<dbReference type="Proteomes" id="UP000299102">
    <property type="component" value="Unassembled WGS sequence"/>
</dbReference>
<feature type="region of interest" description="Disordered" evidence="1">
    <location>
        <begin position="1"/>
        <end position="36"/>
    </location>
</feature>
<evidence type="ECO:0000313" key="2">
    <source>
        <dbReference type="EMBL" id="GBP23484.1"/>
    </source>
</evidence>
<proteinExistence type="predicted"/>
<evidence type="ECO:0000256" key="1">
    <source>
        <dbReference type="SAM" id="MobiDB-lite"/>
    </source>
</evidence>
<feature type="region of interest" description="Disordered" evidence="1">
    <location>
        <begin position="144"/>
        <end position="172"/>
    </location>
</feature>
<sequence>MKPYFEKPPPPPVNGQSQPSQRPAVGRRAAEGAGGAPWAARRYRAFSSTAQLTADTARSSIITILHLRRRYCSVHRCDGDRKTDLTPIEPVAMTERNKSRYTKGSVIIEESAGRSYRRRLDKPAGPAAANIWIANSAPAVYRTASAQSRSKRADDPSENTWSPPPMKTRNFESVTSDLPASCEGTRYLMERNQHPKPTSLHEKIDGCQRGREICKDRTMRKCMVSAYPSGKQA</sequence>
<organism evidence="2 3">
    <name type="scientific">Eumeta variegata</name>
    <name type="common">Bagworm moth</name>
    <name type="synonym">Eumeta japonica</name>
    <dbReference type="NCBI Taxonomy" id="151549"/>
    <lineage>
        <taxon>Eukaryota</taxon>
        <taxon>Metazoa</taxon>
        <taxon>Ecdysozoa</taxon>
        <taxon>Arthropoda</taxon>
        <taxon>Hexapoda</taxon>
        <taxon>Insecta</taxon>
        <taxon>Pterygota</taxon>
        <taxon>Neoptera</taxon>
        <taxon>Endopterygota</taxon>
        <taxon>Lepidoptera</taxon>
        <taxon>Glossata</taxon>
        <taxon>Ditrysia</taxon>
        <taxon>Tineoidea</taxon>
        <taxon>Psychidae</taxon>
        <taxon>Oiketicinae</taxon>
        <taxon>Eumeta</taxon>
    </lineage>
</organism>
<reference evidence="2 3" key="1">
    <citation type="journal article" date="2019" name="Commun. Biol.">
        <title>The bagworm genome reveals a unique fibroin gene that provides high tensile strength.</title>
        <authorList>
            <person name="Kono N."/>
            <person name="Nakamura H."/>
            <person name="Ohtoshi R."/>
            <person name="Tomita M."/>
            <person name="Numata K."/>
            <person name="Arakawa K."/>
        </authorList>
    </citation>
    <scope>NUCLEOTIDE SEQUENCE [LARGE SCALE GENOMIC DNA]</scope>
</reference>
<keyword evidence="3" id="KW-1185">Reference proteome</keyword>
<comment type="caution">
    <text evidence="2">The sequence shown here is derived from an EMBL/GenBank/DDBJ whole genome shotgun (WGS) entry which is preliminary data.</text>
</comment>
<dbReference type="AlphaFoldDB" id="A0A4C1UC15"/>
<name>A0A4C1UC15_EUMVA</name>
<dbReference type="EMBL" id="BGZK01000151">
    <property type="protein sequence ID" value="GBP23484.1"/>
    <property type="molecule type" value="Genomic_DNA"/>
</dbReference>
<protein>
    <submittedName>
        <fullName evidence="2">Uncharacterized protein</fullName>
    </submittedName>
</protein>
<evidence type="ECO:0000313" key="3">
    <source>
        <dbReference type="Proteomes" id="UP000299102"/>
    </source>
</evidence>
<feature type="compositionally biased region" description="Pro residues" evidence="1">
    <location>
        <begin position="1"/>
        <end position="13"/>
    </location>
</feature>
<accession>A0A4C1UC15</accession>
<gene>
    <name evidence="2" type="ORF">EVAR_12764_1</name>
</gene>